<name>A0ABV7JER4_9GAMM</name>
<keyword evidence="2" id="KW-1185">Reference proteome</keyword>
<protein>
    <recommendedName>
        <fullName evidence="3">Lipoprotein</fullName>
    </recommendedName>
</protein>
<accession>A0ABV7JER4</accession>
<comment type="caution">
    <text evidence="1">The sequence shown here is derived from an EMBL/GenBank/DDBJ whole genome shotgun (WGS) entry which is preliminary data.</text>
</comment>
<proteinExistence type="predicted"/>
<organism evidence="1 2">
    <name type="scientific">Marinicella sediminis</name>
    <dbReference type="NCBI Taxonomy" id="1792834"/>
    <lineage>
        <taxon>Bacteria</taxon>
        <taxon>Pseudomonadati</taxon>
        <taxon>Pseudomonadota</taxon>
        <taxon>Gammaproteobacteria</taxon>
        <taxon>Lysobacterales</taxon>
        <taxon>Marinicellaceae</taxon>
        <taxon>Marinicella</taxon>
    </lineage>
</organism>
<evidence type="ECO:0008006" key="3">
    <source>
        <dbReference type="Google" id="ProtNLM"/>
    </source>
</evidence>
<gene>
    <name evidence="1" type="ORF">ACFODZ_13965</name>
</gene>
<dbReference type="EMBL" id="JBHRTS010000008">
    <property type="protein sequence ID" value="MFC3195355.1"/>
    <property type="molecule type" value="Genomic_DNA"/>
</dbReference>
<evidence type="ECO:0000313" key="1">
    <source>
        <dbReference type="EMBL" id="MFC3195355.1"/>
    </source>
</evidence>
<dbReference type="Proteomes" id="UP001595533">
    <property type="component" value="Unassembled WGS sequence"/>
</dbReference>
<evidence type="ECO:0000313" key="2">
    <source>
        <dbReference type="Proteomes" id="UP001595533"/>
    </source>
</evidence>
<sequence length="124" mass="14121">MNQQRLNMIRVAAISWLMVLLTACEQNRYLLVIGNNTTAQINEIEITFSGQSFPTRDLKPGQQETAIFEHPPLSEVISVSWQTGGQPFSQTFQTFNHIPRSHHHGRVMIQINADQTASLIYQNQ</sequence>
<reference evidence="2" key="1">
    <citation type="journal article" date="2019" name="Int. J. Syst. Evol. Microbiol.">
        <title>The Global Catalogue of Microorganisms (GCM) 10K type strain sequencing project: providing services to taxonomists for standard genome sequencing and annotation.</title>
        <authorList>
            <consortium name="The Broad Institute Genomics Platform"/>
            <consortium name="The Broad Institute Genome Sequencing Center for Infectious Disease"/>
            <person name="Wu L."/>
            <person name="Ma J."/>
        </authorList>
    </citation>
    <scope>NUCLEOTIDE SEQUENCE [LARGE SCALE GENOMIC DNA]</scope>
    <source>
        <strain evidence="2">KCTC 42953</strain>
    </source>
</reference>
<dbReference type="PROSITE" id="PS51257">
    <property type="entry name" value="PROKAR_LIPOPROTEIN"/>
    <property type="match status" value="1"/>
</dbReference>
<dbReference type="RefSeq" id="WP_077413033.1">
    <property type="nucleotide sequence ID" value="NZ_JBHRTS010000008.1"/>
</dbReference>